<feature type="compositionally biased region" description="Polar residues" evidence="1">
    <location>
        <begin position="229"/>
        <end position="244"/>
    </location>
</feature>
<accession>A0AAD4I9Q5</accession>
<evidence type="ECO:0000256" key="2">
    <source>
        <dbReference type="SAM" id="Phobius"/>
    </source>
</evidence>
<reference evidence="3" key="1">
    <citation type="submission" date="2021-07" db="EMBL/GenBank/DDBJ databases">
        <title>Genome Resource of American Ginseng Black Spot Pathogen Alternaria panax.</title>
        <authorList>
            <person name="Qiu C."/>
            <person name="Wang W."/>
            <person name="Liu Z."/>
        </authorList>
    </citation>
    <scope>NUCLEOTIDE SEQUENCE</scope>
    <source>
        <strain evidence="3">BNCC115425</strain>
    </source>
</reference>
<keyword evidence="2" id="KW-0812">Transmembrane</keyword>
<proteinExistence type="predicted"/>
<name>A0AAD4I9Q5_9PLEO</name>
<sequence>MSNWFGNLQLAYKYIIVFLSLLVITILGGFIKVLYNRRKLKKAKQTELEAGPKEDTVELNQREKDEGDLFGIRAIEAGFYAGVAQSRPTSRAGSVMGDNPAMSTSTLVGGSVNSPLMKGQSANNSMLSLNLNANKEPNTRRVSPPAMKLRPSEAELSGRRNHNGAVDMSLQVPPSPGHPRGPPSPTFGGSDSDSEGFTSPRSMSPADLNRQQYAPALTLSHHTGDEGVRSQQGSYHNSPGQSPTPLSPHNPPTAKLPSIPGHALRKESRSPSPEYDYPRVQVHEPNSEPSSPAPVQIQLQARTYSPHHERDGSDASSIYSSGNRLSAFQAFQEDAQTQVSQKQQARRSASAASTVESGHTSILGSTDDEAERRPSHASTLLAPGQGGKDARLSEFYEAYYRNSHMGSAHAVDIKKQHAERQSTILEVDTPMASPMFPNNQNPGAAF</sequence>
<evidence type="ECO:0000256" key="1">
    <source>
        <dbReference type="SAM" id="MobiDB-lite"/>
    </source>
</evidence>
<feature type="compositionally biased region" description="Pro residues" evidence="1">
    <location>
        <begin position="173"/>
        <end position="185"/>
    </location>
</feature>
<feature type="transmembrane region" description="Helical" evidence="2">
    <location>
        <begin position="12"/>
        <end position="35"/>
    </location>
</feature>
<dbReference type="AlphaFoldDB" id="A0AAD4I9Q5"/>
<dbReference type="EMBL" id="JAANER010000005">
    <property type="protein sequence ID" value="KAG9189449.1"/>
    <property type="molecule type" value="Genomic_DNA"/>
</dbReference>
<keyword evidence="4" id="KW-1185">Reference proteome</keyword>
<feature type="compositionally biased region" description="Polar residues" evidence="1">
    <location>
        <begin position="187"/>
        <end position="202"/>
    </location>
</feature>
<feature type="compositionally biased region" description="Polar residues" evidence="1">
    <location>
        <begin position="314"/>
        <end position="326"/>
    </location>
</feature>
<gene>
    <name evidence="3" type="ORF">G6011_06317</name>
</gene>
<evidence type="ECO:0000313" key="4">
    <source>
        <dbReference type="Proteomes" id="UP001199106"/>
    </source>
</evidence>
<dbReference type="PANTHER" id="PTHR40623">
    <property type="entry name" value="INTEGRAL MEMBRANE PROTEIN"/>
    <property type="match status" value="1"/>
</dbReference>
<dbReference type="PANTHER" id="PTHR40623:SF1">
    <property type="match status" value="1"/>
</dbReference>
<organism evidence="3 4">
    <name type="scientific">Alternaria panax</name>
    <dbReference type="NCBI Taxonomy" id="48097"/>
    <lineage>
        <taxon>Eukaryota</taxon>
        <taxon>Fungi</taxon>
        <taxon>Dikarya</taxon>
        <taxon>Ascomycota</taxon>
        <taxon>Pezizomycotina</taxon>
        <taxon>Dothideomycetes</taxon>
        <taxon>Pleosporomycetidae</taxon>
        <taxon>Pleosporales</taxon>
        <taxon>Pleosporineae</taxon>
        <taxon>Pleosporaceae</taxon>
        <taxon>Alternaria</taxon>
        <taxon>Alternaria sect. Panax</taxon>
    </lineage>
</organism>
<evidence type="ECO:0000313" key="3">
    <source>
        <dbReference type="EMBL" id="KAG9189449.1"/>
    </source>
</evidence>
<dbReference type="Proteomes" id="UP001199106">
    <property type="component" value="Unassembled WGS sequence"/>
</dbReference>
<feature type="compositionally biased region" description="Polar residues" evidence="1">
    <location>
        <begin position="354"/>
        <end position="364"/>
    </location>
</feature>
<comment type="caution">
    <text evidence="3">The sequence shown here is derived from an EMBL/GenBank/DDBJ whole genome shotgun (WGS) entry which is preliminary data.</text>
</comment>
<feature type="compositionally biased region" description="Low complexity" evidence="1">
    <location>
        <begin position="338"/>
        <end position="353"/>
    </location>
</feature>
<protein>
    <submittedName>
        <fullName evidence="3">Uncharacterized protein</fullName>
    </submittedName>
</protein>
<keyword evidence="2" id="KW-1133">Transmembrane helix</keyword>
<feature type="region of interest" description="Disordered" evidence="1">
    <location>
        <begin position="130"/>
        <end position="387"/>
    </location>
</feature>
<keyword evidence="2" id="KW-0472">Membrane</keyword>